<keyword evidence="3" id="KW-1185">Reference proteome</keyword>
<dbReference type="EMBL" id="MNAD01001379">
    <property type="protein sequence ID" value="OJT05810.1"/>
    <property type="molecule type" value="Genomic_DNA"/>
</dbReference>
<reference evidence="2 3" key="1">
    <citation type="submission" date="2016-10" db="EMBL/GenBank/DDBJ databases">
        <title>Genome sequence of the basidiomycete white-rot fungus Trametes pubescens.</title>
        <authorList>
            <person name="Makela M.R."/>
            <person name="Granchi Z."/>
            <person name="Peng M."/>
            <person name="De Vries R.P."/>
            <person name="Grigoriev I."/>
            <person name="Riley R."/>
            <person name="Hilden K."/>
        </authorList>
    </citation>
    <scope>NUCLEOTIDE SEQUENCE [LARGE SCALE GENOMIC DNA]</scope>
    <source>
        <strain evidence="2 3">FBCC735</strain>
    </source>
</reference>
<dbReference type="OMA" id="HTHLLSW"/>
<accession>A0A1M2VDZ6</accession>
<comment type="caution">
    <text evidence="2">The sequence shown here is derived from an EMBL/GenBank/DDBJ whole genome shotgun (WGS) entry which is preliminary data.</text>
</comment>
<dbReference type="Proteomes" id="UP000184267">
    <property type="component" value="Unassembled WGS sequence"/>
</dbReference>
<name>A0A1M2VDZ6_TRAPU</name>
<evidence type="ECO:0000313" key="2">
    <source>
        <dbReference type="EMBL" id="OJT05810.1"/>
    </source>
</evidence>
<feature type="region of interest" description="Disordered" evidence="1">
    <location>
        <begin position="280"/>
        <end position="299"/>
    </location>
</feature>
<organism evidence="2 3">
    <name type="scientific">Trametes pubescens</name>
    <name type="common">White-rot fungus</name>
    <dbReference type="NCBI Taxonomy" id="154538"/>
    <lineage>
        <taxon>Eukaryota</taxon>
        <taxon>Fungi</taxon>
        <taxon>Dikarya</taxon>
        <taxon>Basidiomycota</taxon>
        <taxon>Agaricomycotina</taxon>
        <taxon>Agaricomycetes</taxon>
        <taxon>Polyporales</taxon>
        <taxon>Polyporaceae</taxon>
        <taxon>Trametes</taxon>
    </lineage>
</organism>
<protein>
    <submittedName>
        <fullName evidence="2">Uncharacterized protein</fullName>
    </submittedName>
</protein>
<gene>
    <name evidence="2" type="ORF">TRAPUB_3343</name>
</gene>
<dbReference type="AlphaFoldDB" id="A0A1M2VDZ6"/>
<dbReference type="OrthoDB" id="2797088at2759"/>
<evidence type="ECO:0000256" key="1">
    <source>
        <dbReference type="SAM" id="MobiDB-lite"/>
    </source>
</evidence>
<evidence type="ECO:0000313" key="3">
    <source>
        <dbReference type="Proteomes" id="UP000184267"/>
    </source>
</evidence>
<proteinExistence type="predicted"/>
<sequence length="459" mass="49780">MLIAGPARRRFIHNPNLRSVRVHYEAIPKDHPTLPAAEHALEKIVRVLVQLNGCRASIVPCLHRAERGLQDLPVVLHATLLDVEVLEMLHLMNSAIPVHLYIGDPLTTGTPFDAYSPEKLVIPSELRPGDPIFCASTERVTVFTAYLHLPDDGALYGLTAGQAVVPQAGFLPHPHLLPRPDKHQRRMRSSQLALQPLGCPLSNPAVQIVERAIELMAVQRAMLSAATSPAGSDGATNERHAARKRQHDLERVILQDSLARPHEYDVGQACAAEALIRPCNSSSHGGSATRPAPRGKDKECDHTHLLSWALMRMSSKACDNAVTLRAHPGRLECGTAVAMQVNDPNLERPLGPYRDGVVNGAPASVVLGGYVAREWAVFPAAGKGVRFAVRGDAGALVTAVGREGERDGGTSTPVAILYAIPERGPYGLVTSLTTIMRRIRDVTGLQLRFQGSWWRDGYG</sequence>